<organism evidence="2 3">
    <name type="scientific">Orbilia javanica</name>
    <dbReference type="NCBI Taxonomy" id="47235"/>
    <lineage>
        <taxon>Eukaryota</taxon>
        <taxon>Fungi</taxon>
        <taxon>Dikarya</taxon>
        <taxon>Ascomycota</taxon>
        <taxon>Pezizomycotina</taxon>
        <taxon>Orbiliomycetes</taxon>
        <taxon>Orbiliales</taxon>
        <taxon>Orbiliaceae</taxon>
        <taxon>Orbilia</taxon>
    </lineage>
</organism>
<evidence type="ECO:0000313" key="3">
    <source>
        <dbReference type="Proteomes" id="UP001313282"/>
    </source>
</evidence>
<gene>
    <name evidence="2" type="ORF">TWF718_003587</name>
</gene>
<evidence type="ECO:0000256" key="1">
    <source>
        <dbReference type="SAM" id="MobiDB-lite"/>
    </source>
</evidence>
<sequence length="714" mass="82276">MVLPPRLRGSTHLFSFLSVLASSRNSLRHRPIRSAFHSRNQTFSSAAVLRKQRATHGASAKSYKNLQLQPEDREYIRNQYNPMKPKRLRTEEDFLKALRANGYVPAIDRVDEMLDMNRSPFQSKDHFDKVTLALLLSSAKSANGEIRNPYRIPGLSAGQNPVRTRTDDPAVPLPAHYFFLFPDDTNWHTISKNFPLPEPPRPWHPIKMTGLKQDYTREEVARRLEWSQVQNAKMLRNGYNWAAPDPASYKYLAELPPPPPPVIRECNTCKKPRFLMRFWNFFTQRWQHVSAPHRPLDCQTHQKGGGGRLMYAPKGTKIGGLSPSKVEDKGWIEEETVLRLLFRSGFIALPSINPLLGETLARAAMNGGDSWPWIRRNDITRWALRGGRKNGLIDLSKVTRMDQVEKAREKQQQQFLEEHSEFLDRVKETLKTHPITPEELANIPPGQFYPYTHPAVDVWRKFEMGKVEALRTEKEAAKKLKAASRKALQQKLVHVDHILEEMKKTKAEILLIERGQGETWVNPQWAKLGSADRAGIISNKQNQDHVLFTNKSVDMPPIYSRFDYRSASPEKHKDTTASRWLDNANTPTNDSPTSLDDMSQRLHKNGVGEEYKELISCENREDEPARKQPAFRKTPLPAYHLYHQRFQENLQAKITKLDPDIEEEKDLRDYMTALVEGLQKEKEEYELALVNTREDPATRNLENDGSEPKLQSKI</sequence>
<evidence type="ECO:0000313" key="2">
    <source>
        <dbReference type="EMBL" id="KAK6350395.1"/>
    </source>
</evidence>
<protein>
    <submittedName>
        <fullName evidence="2">Uncharacterized protein</fullName>
    </submittedName>
</protein>
<dbReference type="AlphaFoldDB" id="A0AAN8RED9"/>
<proteinExistence type="predicted"/>
<keyword evidence="3" id="KW-1185">Reference proteome</keyword>
<dbReference type="Proteomes" id="UP001313282">
    <property type="component" value="Unassembled WGS sequence"/>
</dbReference>
<comment type="caution">
    <text evidence="2">The sequence shown here is derived from an EMBL/GenBank/DDBJ whole genome shotgun (WGS) entry which is preliminary data.</text>
</comment>
<feature type="region of interest" description="Disordered" evidence="1">
    <location>
        <begin position="690"/>
        <end position="714"/>
    </location>
</feature>
<reference evidence="2 3" key="1">
    <citation type="submission" date="2019-10" db="EMBL/GenBank/DDBJ databases">
        <authorList>
            <person name="Palmer J.M."/>
        </authorList>
    </citation>
    <scope>NUCLEOTIDE SEQUENCE [LARGE SCALE GENOMIC DNA]</scope>
    <source>
        <strain evidence="2 3">TWF718</strain>
    </source>
</reference>
<name>A0AAN8RED9_9PEZI</name>
<feature type="compositionally biased region" description="Polar residues" evidence="1">
    <location>
        <begin position="583"/>
        <end position="597"/>
    </location>
</feature>
<accession>A0AAN8RED9</accession>
<feature type="compositionally biased region" description="Basic and acidic residues" evidence="1">
    <location>
        <begin position="567"/>
        <end position="576"/>
    </location>
</feature>
<feature type="region of interest" description="Disordered" evidence="1">
    <location>
        <begin position="567"/>
        <end position="598"/>
    </location>
</feature>
<dbReference type="EMBL" id="JAVHNR010000002">
    <property type="protein sequence ID" value="KAK6350395.1"/>
    <property type="molecule type" value="Genomic_DNA"/>
</dbReference>